<dbReference type="PANTHER" id="PTHR43540">
    <property type="entry name" value="PEROXYUREIDOACRYLATE/UREIDOACRYLATE AMIDOHYDROLASE-RELATED"/>
    <property type="match status" value="1"/>
</dbReference>
<protein>
    <submittedName>
        <fullName evidence="3">Hypothetical isochorismatase hydrolase</fullName>
    </submittedName>
</protein>
<dbReference type="CDD" id="cd00431">
    <property type="entry name" value="cysteine_hydrolases"/>
    <property type="match status" value="1"/>
</dbReference>
<evidence type="ECO:0000256" key="1">
    <source>
        <dbReference type="ARBA" id="ARBA00022801"/>
    </source>
</evidence>
<dbReference type="RefSeq" id="WP_203949235.1">
    <property type="nucleotide sequence ID" value="NZ_BOOR01000079.1"/>
</dbReference>
<evidence type="ECO:0000313" key="4">
    <source>
        <dbReference type="Proteomes" id="UP000605992"/>
    </source>
</evidence>
<name>A0A8J4DFT0_9ACTN</name>
<reference evidence="3" key="1">
    <citation type="submission" date="2021-01" db="EMBL/GenBank/DDBJ databases">
        <title>Whole genome shotgun sequence of Planotetraspora thailandica NBRC 104271.</title>
        <authorList>
            <person name="Komaki H."/>
            <person name="Tamura T."/>
        </authorList>
    </citation>
    <scope>NUCLEOTIDE SEQUENCE</scope>
    <source>
        <strain evidence="3">NBRC 104271</strain>
    </source>
</reference>
<comment type="caution">
    <text evidence="3">The sequence shown here is derived from an EMBL/GenBank/DDBJ whole genome shotgun (WGS) entry which is preliminary data.</text>
</comment>
<proteinExistence type="predicted"/>
<dbReference type="InterPro" id="IPR000868">
    <property type="entry name" value="Isochorismatase-like_dom"/>
</dbReference>
<keyword evidence="1 3" id="KW-0378">Hydrolase</keyword>
<evidence type="ECO:0000259" key="2">
    <source>
        <dbReference type="Pfam" id="PF00857"/>
    </source>
</evidence>
<dbReference type="EMBL" id="BOOR01000079">
    <property type="protein sequence ID" value="GII59162.1"/>
    <property type="molecule type" value="Genomic_DNA"/>
</dbReference>
<gene>
    <name evidence="3" type="ORF">Pth03_75510</name>
</gene>
<dbReference type="AlphaFoldDB" id="A0A8J4DFT0"/>
<organism evidence="3 4">
    <name type="scientific">Planotetraspora thailandica</name>
    <dbReference type="NCBI Taxonomy" id="487172"/>
    <lineage>
        <taxon>Bacteria</taxon>
        <taxon>Bacillati</taxon>
        <taxon>Actinomycetota</taxon>
        <taxon>Actinomycetes</taxon>
        <taxon>Streptosporangiales</taxon>
        <taxon>Streptosporangiaceae</taxon>
        <taxon>Planotetraspora</taxon>
    </lineage>
</organism>
<dbReference type="InterPro" id="IPR050272">
    <property type="entry name" value="Isochorismatase-like_hydrls"/>
</dbReference>
<accession>A0A8J4DFT0</accession>
<dbReference type="InterPro" id="IPR036380">
    <property type="entry name" value="Isochorismatase-like_sf"/>
</dbReference>
<dbReference type="Pfam" id="PF00857">
    <property type="entry name" value="Isochorismatase"/>
    <property type="match status" value="1"/>
</dbReference>
<dbReference type="SUPFAM" id="SSF52499">
    <property type="entry name" value="Isochorismatase-like hydrolases"/>
    <property type="match status" value="1"/>
</dbReference>
<feature type="domain" description="Isochorismatase-like" evidence="2">
    <location>
        <begin position="13"/>
        <end position="187"/>
    </location>
</feature>
<dbReference type="Gene3D" id="3.40.50.850">
    <property type="entry name" value="Isochorismatase-like"/>
    <property type="match status" value="1"/>
</dbReference>
<evidence type="ECO:0000313" key="3">
    <source>
        <dbReference type="EMBL" id="GII59162.1"/>
    </source>
</evidence>
<dbReference type="Proteomes" id="UP000605992">
    <property type="component" value="Unassembled WGS sequence"/>
</dbReference>
<keyword evidence="4" id="KW-1185">Reference proteome</keyword>
<sequence>MIDHHLTPNWTSSALLTIDVQRDFLSDAPYGVAGTTELLPAMAELAAAFRRAGRPIVHIVRLYHPDGHDADLVRRSLLASGARIVLPGSEGSALAEPLLPPDAPPLDADLLLSGRPQRLGPQEYALFKPRWGAFYRTPLDEILRDWEVDTLVVAGCNFPNCPRATLIEGSERDYRLVLAEDAVSRLTSGGCDEIRGLGVTLAAAGAIAAALDAERSTV</sequence>
<dbReference type="GO" id="GO:0016787">
    <property type="term" value="F:hydrolase activity"/>
    <property type="evidence" value="ECO:0007669"/>
    <property type="project" value="UniProtKB-KW"/>
</dbReference>